<dbReference type="PATRIC" id="fig|1056511.3.peg.5"/>
<evidence type="ECO:0000313" key="2">
    <source>
        <dbReference type="EMBL" id="ELR67697.1"/>
    </source>
</evidence>
<name>L8JJU3_9GAMM</name>
<organism evidence="2 3">
    <name type="scientific">Photobacterium marinum</name>
    <dbReference type="NCBI Taxonomy" id="1056511"/>
    <lineage>
        <taxon>Bacteria</taxon>
        <taxon>Pseudomonadati</taxon>
        <taxon>Pseudomonadota</taxon>
        <taxon>Gammaproteobacteria</taxon>
        <taxon>Vibrionales</taxon>
        <taxon>Vibrionaceae</taxon>
        <taxon>Photobacterium</taxon>
    </lineage>
</organism>
<protein>
    <submittedName>
        <fullName evidence="2">Uncharacterized protein</fullName>
    </submittedName>
</protein>
<gene>
    <name evidence="2" type="ORF">C942_00004</name>
</gene>
<sequence length="114" mass="12986">MSFSDYLDDFIKQRDQQSKTAAPGKRTFQRQPVIQDATSQSVAREAIAKAQEEASERASFETKAAHTRVNGRCVLESEAHNADQLKPQAKPADPDRVRYIQQLRKDLKLKKRQS</sequence>
<accession>L8JJU3</accession>
<reference evidence="2 3" key="1">
    <citation type="submission" date="2012-12" db="EMBL/GenBank/DDBJ databases">
        <title>Genome Assembly of Photobacterium sp. AK15.</title>
        <authorList>
            <person name="Khatri I."/>
            <person name="Vaidya B."/>
            <person name="Srinivas T.N.R."/>
            <person name="Subramanian S."/>
            <person name="Pinnaka A."/>
        </authorList>
    </citation>
    <scope>NUCLEOTIDE SEQUENCE [LARGE SCALE GENOMIC DNA]</scope>
    <source>
        <strain evidence="2 3">AK15</strain>
    </source>
</reference>
<dbReference type="OrthoDB" id="5827117at2"/>
<comment type="caution">
    <text evidence="2">The sequence shown here is derived from an EMBL/GenBank/DDBJ whole genome shotgun (WGS) entry which is preliminary data.</text>
</comment>
<dbReference type="Proteomes" id="UP000011134">
    <property type="component" value="Unassembled WGS sequence"/>
</dbReference>
<feature type="compositionally biased region" description="Polar residues" evidence="1">
    <location>
        <begin position="29"/>
        <end position="42"/>
    </location>
</feature>
<evidence type="ECO:0000256" key="1">
    <source>
        <dbReference type="SAM" id="MobiDB-lite"/>
    </source>
</evidence>
<keyword evidence="3" id="KW-1185">Reference proteome</keyword>
<dbReference type="AlphaFoldDB" id="L8JJU3"/>
<dbReference type="EMBL" id="AMZO01000001">
    <property type="protein sequence ID" value="ELR67697.1"/>
    <property type="molecule type" value="Genomic_DNA"/>
</dbReference>
<dbReference type="RefSeq" id="WP_007461050.1">
    <property type="nucleotide sequence ID" value="NZ_AMZO01000001.1"/>
</dbReference>
<proteinExistence type="predicted"/>
<feature type="region of interest" description="Disordered" evidence="1">
    <location>
        <begin position="78"/>
        <end position="97"/>
    </location>
</feature>
<feature type="region of interest" description="Disordered" evidence="1">
    <location>
        <begin position="14"/>
        <end position="63"/>
    </location>
</feature>
<evidence type="ECO:0000313" key="3">
    <source>
        <dbReference type="Proteomes" id="UP000011134"/>
    </source>
</evidence>
<feature type="compositionally biased region" description="Basic and acidic residues" evidence="1">
    <location>
        <begin position="46"/>
        <end position="63"/>
    </location>
</feature>